<keyword evidence="2" id="KW-1185">Reference proteome</keyword>
<dbReference type="Proteomes" id="UP000827872">
    <property type="component" value="Linkage Group LG11"/>
</dbReference>
<evidence type="ECO:0000313" key="1">
    <source>
        <dbReference type="EMBL" id="KAH8010318.1"/>
    </source>
</evidence>
<gene>
    <name evidence="1" type="ORF">K3G42_001809</name>
</gene>
<proteinExistence type="predicted"/>
<reference evidence="1" key="1">
    <citation type="submission" date="2021-08" db="EMBL/GenBank/DDBJ databases">
        <title>The first chromosome-level gecko genome reveals the dynamic sex chromosomes of Neotropical dwarf geckos (Sphaerodactylidae: Sphaerodactylus).</title>
        <authorList>
            <person name="Pinto B.J."/>
            <person name="Keating S.E."/>
            <person name="Gamble T."/>
        </authorList>
    </citation>
    <scope>NUCLEOTIDE SEQUENCE</scope>
    <source>
        <strain evidence="1">TG3544</strain>
    </source>
</reference>
<comment type="caution">
    <text evidence="1">The sequence shown here is derived from an EMBL/GenBank/DDBJ whole genome shotgun (WGS) entry which is preliminary data.</text>
</comment>
<organism evidence="1 2">
    <name type="scientific">Sphaerodactylus townsendi</name>
    <dbReference type="NCBI Taxonomy" id="933632"/>
    <lineage>
        <taxon>Eukaryota</taxon>
        <taxon>Metazoa</taxon>
        <taxon>Chordata</taxon>
        <taxon>Craniata</taxon>
        <taxon>Vertebrata</taxon>
        <taxon>Euteleostomi</taxon>
        <taxon>Lepidosauria</taxon>
        <taxon>Squamata</taxon>
        <taxon>Bifurcata</taxon>
        <taxon>Gekkota</taxon>
        <taxon>Sphaerodactylidae</taxon>
        <taxon>Sphaerodactylus</taxon>
    </lineage>
</organism>
<name>A0ACB8FT92_9SAUR</name>
<accession>A0ACB8FT92</accession>
<sequence>MCLTLMVHVLRRPWQENDFRVPGPGPRFRQLLASSKTQSKRSHLFVVIPAPWPDEEEEWERLLVIEASQPAFIPPDASGTEESAEPPDPPSAAASHESELPEWPEPCYEPEHQQLYQAQQAALESARREWQTAQEALIDERVCQQLQLHEEYNKEREELYQQLQRDREQQEHEVLQSAEQSMLRELQQLCSLNLQQTRHSAVQNAELLRIQQECAALEKERAELRQKERDLLAIEARERATAADLQRELSARAVELRSERQRMPIDRTLGQREAPRSQQAADWASQQPQREPVELGSDTLVLDKHRRFEKTHTCQEASIRAL</sequence>
<evidence type="ECO:0000313" key="2">
    <source>
        <dbReference type="Proteomes" id="UP000827872"/>
    </source>
</evidence>
<protein>
    <submittedName>
        <fullName evidence="1">Uncharacterized protein</fullName>
    </submittedName>
</protein>
<dbReference type="EMBL" id="CM037624">
    <property type="protein sequence ID" value="KAH8010318.1"/>
    <property type="molecule type" value="Genomic_DNA"/>
</dbReference>